<evidence type="ECO:0000313" key="2">
    <source>
        <dbReference type="Proteomes" id="UP001595818"/>
    </source>
</evidence>
<dbReference type="EMBL" id="JBHSJJ010000003">
    <property type="protein sequence ID" value="MFC4871124.1"/>
    <property type="molecule type" value="Genomic_DNA"/>
</dbReference>
<dbReference type="InterPro" id="IPR046525">
    <property type="entry name" value="DUF6702"/>
</dbReference>
<protein>
    <submittedName>
        <fullName evidence="1">DUF6702 family protein</fullName>
    </submittedName>
</protein>
<accession>A0ABV9SXL1</accession>
<name>A0ABV9SXL1_9BACT</name>
<evidence type="ECO:0000313" key="1">
    <source>
        <dbReference type="EMBL" id="MFC4871124.1"/>
    </source>
</evidence>
<dbReference type="Pfam" id="PF20420">
    <property type="entry name" value="DUF6702"/>
    <property type="match status" value="1"/>
</dbReference>
<keyword evidence="2" id="KW-1185">Reference proteome</keyword>
<sequence>MPVFSSILTLLLLILNIHPFYISLTDMVYNNESKRVEIAQKVFWDDLEVALSKTNDIAVDFLRPDDKEQLDRMIKDYLLQHNKLEINGKAIALNYLGYEIEEDAAWFYMESEVAPLPKTAKITNEILIADFPTQQNIVNFYVGKSPKSAITQKGKPIGQLVW</sequence>
<comment type="caution">
    <text evidence="1">The sequence shown here is derived from an EMBL/GenBank/DDBJ whole genome shotgun (WGS) entry which is preliminary data.</text>
</comment>
<gene>
    <name evidence="1" type="ORF">ACFPFU_05460</name>
</gene>
<reference evidence="2" key="1">
    <citation type="journal article" date="2019" name="Int. J. Syst. Evol. Microbiol.">
        <title>The Global Catalogue of Microorganisms (GCM) 10K type strain sequencing project: providing services to taxonomists for standard genome sequencing and annotation.</title>
        <authorList>
            <consortium name="The Broad Institute Genomics Platform"/>
            <consortium name="The Broad Institute Genome Sequencing Center for Infectious Disease"/>
            <person name="Wu L."/>
            <person name="Ma J."/>
        </authorList>
    </citation>
    <scope>NUCLEOTIDE SEQUENCE [LARGE SCALE GENOMIC DNA]</scope>
    <source>
        <strain evidence="2">CGMCC 4.7466</strain>
    </source>
</reference>
<dbReference type="Proteomes" id="UP001595818">
    <property type="component" value="Unassembled WGS sequence"/>
</dbReference>
<dbReference type="RefSeq" id="WP_377062316.1">
    <property type="nucleotide sequence ID" value="NZ_JBHSJJ010000003.1"/>
</dbReference>
<proteinExistence type="predicted"/>
<organism evidence="1 2">
    <name type="scientific">Negadavirga shengliensis</name>
    <dbReference type="NCBI Taxonomy" id="1389218"/>
    <lineage>
        <taxon>Bacteria</taxon>
        <taxon>Pseudomonadati</taxon>
        <taxon>Bacteroidota</taxon>
        <taxon>Cytophagia</taxon>
        <taxon>Cytophagales</taxon>
        <taxon>Cyclobacteriaceae</taxon>
        <taxon>Negadavirga</taxon>
    </lineage>
</organism>